<evidence type="ECO:0000313" key="2">
    <source>
        <dbReference type="EMBL" id="PVZ09500.1"/>
    </source>
</evidence>
<sequence length="225" mass="25367">MRIGAHPDPARGLQEIAGYDLNYDPAHTEGRGWHHDRVRHFLGDEEPGEPVPGGPYEIARGLVFDYEFAEPRIMHAYFHHAAPLVGRDMLLEGRFLVLRFPMGVRVDAEVDEVRDRADGTQERSWGWSYRTLEHHLERGRLVYEVVKNLSTGRVEFVMTGTSSRAKIPNPVIALGFGVFGRRTQTRFYRAAGTRLARLVAEIYAGADRPVPRRIGPGDIVVAPTD</sequence>
<dbReference type="RefSeq" id="WP_116708688.1">
    <property type="nucleotide sequence ID" value="NZ_QEKW01000006.1"/>
</dbReference>
<reference evidence="2 3" key="1">
    <citation type="submission" date="2018-04" db="EMBL/GenBank/DDBJ databases">
        <title>Genomic Encyclopedia of Type Strains, Phase IV (KMG-IV): sequencing the most valuable type-strain genomes for metagenomic binning, comparative biology and taxonomic classification.</title>
        <authorList>
            <person name="Goeker M."/>
        </authorList>
    </citation>
    <scope>NUCLEOTIDE SEQUENCE [LARGE SCALE GENOMIC DNA]</scope>
    <source>
        <strain evidence="2 3">DSM 45771</strain>
    </source>
</reference>
<feature type="domain" description="DUF1990" evidence="1">
    <location>
        <begin position="30"/>
        <end position="190"/>
    </location>
</feature>
<protein>
    <submittedName>
        <fullName evidence="2">Uncharacterized protein DUF1990</fullName>
    </submittedName>
</protein>
<evidence type="ECO:0000313" key="3">
    <source>
        <dbReference type="Proteomes" id="UP000245639"/>
    </source>
</evidence>
<name>A0A2U1FBZ3_9PSEU</name>
<accession>A0A2U1FBZ3</accession>
<dbReference type="InterPro" id="IPR018960">
    <property type="entry name" value="DUF1990"/>
</dbReference>
<dbReference type="Proteomes" id="UP000245639">
    <property type="component" value="Unassembled WGS sequence"/>
</dbReference>
<dbReference type="Pfam" id="PF09348">
    <property type="entry name" value="DUF1990"/>
    <property type="match status" value="1"/>
</dbReference>
<dbReference type="EMBL" id="QEKW01000006">
    <property type="protein sequence ID" value="PVZ09500.1"/>
    <property type="molecule type" value="Genomic_DNA"/>
</dbReference>
<organism evidence="2 3">
    <name type="scientific">Actinomycetospora cinnamomea</name>
    <dbReference type="NCBI Taxonomy" id="663609"/>
    <lineage>
        <taxon>Bacteria</taxon>
        <taxon>Bacillati</taxon>
        <taxon>Actinomycetota</taxon>
        <taxon>Actinomycetes</taxon>
        <taxon>Pseudonocardiales</taxon>
        <taxon>Pseudonocardiaceae</taxon>
        <taxon>Actinomycetospora</taxon>
    </lineage>
</organism>
<gene>
    <name evidence="2" type="ORF">C8D89_106163</name>
</gene>
<evidence type="ECO:0000259" key="1">
    <source>
        <dbReference type="Pfam" id="PF09348"/>
    </source>
</evidence>
<keyword evidence="3" id="KW-1185">Reference proteome</keyword>
<dbReference type="AlphaFoldDB" id="A0A2U1FBZ3"/>
<dbReference type="OrthoDB" id="120660at2"/>
<comment type="caution">
    <text evidence="2">The sequence shown here is derived from an EMBL/GenBank/DDBJ whole genome shotgun (WGS) entry which is preliminary data.</text>
</comment>
<proteinExistence type="predicted"/>